<evidence type="ECO:0000313" key="2">
    <source>
        <dbReference type="EMBL" id="KDO16974.1"/>
    </source>
</evidence>
<name>A0A067BF07_SAPPC</name>
<accession>A0A067BF07</accession>
<dbReference type="KEGG" id="spar:SPRG_17554"/>
<proteinExistence type="predicted"/>
<organism evidence="2 3">
    <name type="scientific">Saprolegnia parasitica (strain CBS 223.65)</name>
    <dbReference type="NCBI Taxonomy" id="695850"/>
    <lineage>
        <taxon>Eukaryota</taxon>
        <taxon>Sar</taxon>
        <taxon>Stramenopiles</taxon>
        <taxon>Oomycota</taxon>
        <taxon>Saprolegniomycetes</taxon>
        <taxon>Saprolegniales</taxon>
        <taxon>Saprolegniaceae</taxon>
        <taxon>Saprolegnia</taxon>
    </lineage>
</organism>
<dbReference type="EMBL" id="KK583834">
    <property type="protein sequence ID" value="KDO16974.1"/>
    <property type="molecule type" value="Genomic_DNA"/>
</dbReference>
<dbReference type="GeneID" id="24139090"/>
<reference evidence="2 3" key="1">
    <citation type="journal article" date="2013" name="PLoS Genet.">
        <title>Distinctive expansion of potential virulence genes in the genome of the oomycete fish pathogen Saprolegnia parasitica.</title>
        <authorList>
            <person name="Jiang R.H."/>
            <person name="de Bruijn I."/>
            <person name="Haas B.J."/>
            <person name="Belmonte R."/>
            <person name="Lobach L."/>
            <person name="Christie J."/>
            <person name="van den Ackerveken G."/>
            <person name="Bottin A."/>
            <person name="Bulone V."/>
            <person name="Diaz-Moreno S.M."/>
            <person name="Dumas B."/>
            <person name="Fan L."/>
            <person name="Gaulin E."/>
            <person name="Govers F."/>
            <person name="Grenville-Briggs L.J."/>
            <person name="Horner N.R."/>
            <person name="Levin J.Z."/>
            <person name="Mammella M."/>
            <person name="Meijer H.J."/>
            <person name="Morris P."/>
            <person name="Nusbaum C."/>
            <person name="Oome S."/>
            <person name="Phillips A.J."/>
            <person name="van Rooyen D."/>
            <person name="Rzeszutek E."/>
            <person name="Saraiva M."/>
            <person name="Secombes C.J."/>
            <person name="Seidl M.F."/>
            <person name="Snel B."/>
            <person name="Stassen J.H."/>
            <person name="Sykes S."/>
            <person name="Tripathy S."/>
            <person name="van den Berg H."/>
            <person name="Vega-Arreguin J.C."/>
            <person name="Wawra S."/>
            <person name="Young S.K."/>
            <person name="Zeng Q."/>
            <person name="Dieguez-Uribeondo J."/>
            <person name="Russ C."/>
            <person name="Tyler B.M."/>
            <person name="van West P."/>
        </authorList>
    </citation>
    <scope>NUCLEOTIDE SEQUENCE [LARGE SCALE GENOMIC DNA]</scope>
    <source>
        <strain evidence="2 3">CBS 223.65</strain>
    </source>
</reference>
<feature type="compositionally biased region" description="Polar residues" evidence="1">
    <location>
        <begin position="1"/>
        <end position="16"/>
    </location>
</feature>
<evidence type="ECO:0008006" key="4">
    <source>
        <dbReference type="Google" id="ProtNLM"/>
    </source>
</evidence>
<dbReference type="Proteomes" id="UP000030745">
    <property type="component" value="Unassembled WGS sequence"/>
</dbReference>
<feature type="region of interest" description="Disordered" evidence="1">
    <location>
        <begin position="1"/>
        <end position="39"/>
    </location>
</feature>
<keyword evidence="3" id="KW-1185">Reference proteome</keyword>
<gene>
    <name evidence="2" type="ORF">SPRG_17554</name>
</gene>
<dbReference type="VEuPathDB" id="FungiDB:SPRG_17554"/>
<evidence type="ECO:0000313" key="3">
    <source>
        <dbReference type="Proteomes" id="UP000030745"/>
    </source>
</evidence>
<feature type="compositionally biased region" description="Basic and acidic residues" evidence="1">
    <location>
        <begin position="22"/>
        <end position="39"/>
    </location>
</feature>
<sequence length="63" mass="7388">MESTNNDGASSANPFTLPSDEEVFRMRDDVKRRKDEDRERNARLKIHEKLTNSSKRGNIRRIV</sequence>
<dbReference type="AlphaFoldDB" id="A0A067BF07"/>
<dbReference type="RefSeq" id="XP_012212318.1">
    <property type="nucleotide sequence ID" value="XM_012356928.1"/>
</dbReference>
<protein>
    <recommendedName>
        <fullName evidence="4">IBB domain-containing protein</fullName>
    </recommendedName>
</protein>
<evidence type="ECO:0000256" key="1">
    <source>
        <dbReference type="SAM" id="MobiDB-lite"/>
    </source>
</evidence>